<evidence type="ECO:0000259" key="5">
    <source>
        <dbReference type="Pfam" id="PF04082"/>
    </source>
</evidence>
<dbReference type="InParanoid" id="K5XF46"/>
<dbReference type="Proteomes" id="UP000008370">
    <property type="component" value="Unassembled WGS sequence"/>
</dbReference>
<accession>K5XF46</accession>
<keyword evidence="2" id="KW-0539">Nucleus</keyword>
<dbReference type="GeneID" id="18912309"/>
<reference evidence="6 7" key="1">
    <citation type="journal article" date="2012" name="BMC Genomics">
        <title>Comparative genomics of the white-rot fungi, Phanerochaete carnosa and P. chrysosporium, to elucidate the genetic basis of the distinct wood types they colonize.</title>
        <authorList>
            <person name="Suzuki H."/>
            <person name="MacDonald J."/>
            <person name="Syed K."/>
            <person name="Salamov A."/>
            <person name="Hori C."/>
            <person name="Aerts A."/>
            <person name="Henrissat B."/>
            <person name="Wiebenga A."/>
            <person name="vanKuyk P.A."/>
            <person name="Barry K."/>
            <person name="Lindquist E."/>
            <person name="LaButti K."/>
            <person name="Lapidus A."/>
            <person name="Lucas S."/>
            <person name="Coutinho P."/>
            <person name="Gong Y."/>
            <person name="Samejima M."/>
            <person name="Mahadevan R."/>
            <person name="Abou-Zaid M."/>
            <person name="de Vries R.P."/>
            <person name="Igarashi K."/>
            <person name="Yadav J.S."/>
            <person name="Grigoriev I.V."/>
            <person name="Master E.R."/>
        </authorList>
    </citation>
    <scope>NUCLEOTIDE SEQUENCE [LARGE SCALE GENOMIC DNA]</scope>
    <source>
        <strain evidence="6 7">HHB-10118-sp</strain>
    </source>
</reference>
<evidence type="ECO:0000313" key="6">
    <source>
        <dbReference type="EMBL" id="EKM61712.1"/>
    </source>
</evidence>
<evidence type="ECO:0000256" key="3">
    <source>
        <dbReference type="SAM" id="Coils"/>
    </source>
</evidence>
<dbReference type="GO" id="GO:0005634">
    <property type="term" value="C:nucleus"/>
    <property type="evidence" value="ECO:0007669"/>
    <property type="project" value="UniProtKB-SubCell"/>
</dbReference>
<gene>
    <name evidence="6" type="ORF">PHACADRAFT_204880</name>
</gene>
<keyword evidence="7" id="KW-1185">Reference proteome</keyword>
<dbReference type="InterPro" id="IPR007219">
    <property type="entry name" value="XnlR_reg_dom"/>
</dbReference>
<dbReference type="AlphaFoldDB" id="K5XF46"/>
<keyword evidence="3" id="KW-0175">Coiled coil</keyword>
<evidence type="ECO:0000256" key="2">
    <source>
        <dbReference type="ARBA" id="ARBA00023242"/>
    </source>
</evidence>
<feature type="compositionally biased region" description="Basic and acidic residues" evidence="4">
    <location>
        <begin position="1"/>
        <end position="14"/>
    </location>
</feature>
<feature type="region of interest" description="Disordered" evidence="4">
    <location>
        <begin position="1"/>
        <end position="49"/>
    </location>
</feature>
<proteinExistence type="predicted"/>
<sequence>MTRAESSKTSHEPSSRAASSSKDGGGASGGEQPPQPVKQRRKPGRVPVSCAECRRYRTLSLSLPPGALTTLPRRQPEAALRPQGSLTTGNRSNRLAFADAEELQKKVERLRGRVKALEGALHALQADVSDDPHPLLIDTDESTAIIDPTATPVPATVHHSPPDQHPEQESPQAMSREDEEFIGAFGTLTLGVRGESRYYGSTSRSEFLVHGPGNGGWAEFGCHKEDFPRFSQQVYDEALKTFDLTCDIPEVRIQIWQLLPTLGQACRLVEIFLDMGDFLWQPIPRAQLYDEILSVIYRSLPIGVDNSVVSNHAAAVLYIVFALATLFDPDMPPYPALATEYFLLSRLALRCASPVQDTTLWAIQALLYQVQFQELWSDSSITPHYVSHYAWMLAGFVVKLSHSIGLHVKSSRWQLDEDAGTRRAAVFWQVFVRDTWLVRVFFPRLPPLQFP</sequence>
<dbReference type="GO" id="GO:0006351">
    <property type="term" value="P:DNA-templated transcription"/>
    <property type="evidence" value="ECO:0007669"/>
    <property type="project" value="InterPro"/>
</dbReference>
<name>K5XF46_PHACS</name>
<comment type="subcellular location">
    <subcellularLocation>
        <location evidence="1">Nucleus</location>
    </subcellularLocation>
</comment>
<dbReference type="GO" id="GO:0008270">
    <property type="term" value="F:zinc ion binding"/>
    <property type="evidence" value="ECO:0007669"/>
    <property type="project" value="InterPro"/>
</dbReference>
<feature type="region of interest" description="Disordered" evidence="4">
    <location>
        <begin position="151"/>
        <end position="174"/>
    </location>
</feature>
<dbReference type="EMBL" id="JH930468">
    <property type="protein sequence ID" value="EKM61712.1"/>
    <property type="molecule type" value="Genomic_DNA"/>
</dbReference>
<dbReference type="GO" id="GO:0003677">
    <property type="term" value="F:DNA binding"/>
    <property type="evidence" value="ECO:0007669"/>
    <property type="project" value="InterPro"/>
</dbReference>
<dbReference type="InterPro" id="IPR050613">
    <property type="entry name" value="Sec_Metabolite_Reg"/>
</dbReference>
<dbReference type="CDD" id="cd12148">
    <property type="entry name" value="fungal_TF_MHR"/>
    <property type="match status" value="1"/>
</dbReference>
<dbReference type="OrthoDB" id="424974at2759"/>
<dbReference type="Pfam" id="PF04082">
    <property type="entry name" value="Fungal_trans"/>
    <property type="match status" value="1"/>
</dbReference>
<dbReference type="PANTHER" id="PTHR31001">
    <property type="entry name" value="UNCHARACTERIZED TRANSCRIPTIONAL REGULATORY PROTEIN"/>
    <property type="match status" value="1"/>
</dbReference>
<feature type="coiled-coil region" evidence="3">
    <location>
        <begin position="93"/>
        <end position="127"/>
    </location>
</feature>
<dbReference type="RefSeq" id="XP_007391115.1">
    <property type="nucleotide sequence ID" value="XM_007391053.1"/>
</dbReference>
<dbReference type="PANTHER" id="PTHR31001:SF56">
    <property type="entry name" value="ZN(2)-C6 FUNGAL-TYPE DOMAIN-CONTAINING PROTEIN"/>
    <property type="match status" value="1"/>
</dbReference>
<evidence type="ECO:0000256" key="1">
    <source>
        <dbReference type="ARBA" id="ARBA00004123"/>
    </source>
</evidence>
<evidence type="ECO:0000256" key="4">
    <source>
        <dbReference type="SAM" id="MobiDB-lite"/>
    </source>
</evidence>
<dbReference type="KEGG" id="pco:PHACADRAFT_204880"/>
<protein>
    <recommendedName>
        <fullName evidence="5">Xylanolytic transcriptional activator regulatory domain-containing protein</fullName>
    </recommendedName>
</protein>
<feature type="domain" description="Xylanolytic transcriptional activator regulatory" evidence="5">
    <location>
        <begin position="310"/>
        <end position="437"/>
    </location>
</feature>
<dbReference type="HOGENOM" id="CLU_607065_0_0_1"/>
<organism evidence="6 7">
    <name type="scientific">Phanerochaete carnosa (strain HHB-10118-sp)</name>
    <name type="common">White-rot fungus</name>
    <name type="synonym">Peniophora carnosa</name>
    <dbReference type="NCBI Taxonomy" id="650164"/>
    <lineage>
        <taxon>Eukaryota</taxon>
        <taxon>Fungi</taxon>
        <taxon>Dikarya</taxon>
        <taxon>Basidiomycota</taxon>
        <taxon>Agaricomycotina</taxon>
        <taxon>Agaricomycetes</taxon>
        <taxon>Polyporales</taxon>
        <taxon>Phanerochaetaceae</taxon>
        <taxon>Phanerochaete</taxon>
    </lineage>
</organism>
<feature type="region of interest" description="Disordered" evidence="4">
    <location>
        <begin position="61"/>
        <end position="91"/>
    </location>
</feature>
<evidence type="ECO:0000313" key="7">
    <source>
        <dbReference type="Proteomes" id="UP000008370"/>
    </source>
</evidence>